<dbReference type="InterPro" id="IPR036163">
    <property type="entry name" value="HMA_dom_sf"/>
</dbReference>
<dbReference type="InterPro" id="IPR036412">
    <property type="entry name" value="HAD-like_sf"/>
</dbReference>
<dbReference type="CDD" id="cd02094">
    <property type="entry name" value="P-type_ATPase_Cu-like"/>
    <property type="match status" value="1"/>
</dbReference>
<dbReference type="InterPro" id="IPR008250">
    <property type="entry name" value="ATPase_P-typ_transduc_dom_A_sf"/>
</dbReference>
<evidence type="ECO:0000256" key="4">
    <source>
        <dbReference type="ARBA" id="ARBA00022448"/>
    </source>
</evidence>
<dbReference type="InterPro" id="IPR018303">
    <property type="entry name" value="ATPase_P-typ_P_site"/>
</dbReference>
<evidence type="ECO:0000256" key="10">
    <source>
        <dbReference type="ARBA" id="ARBA00022840"/>
    </source>
</evidence>
<dbReference type="Gene3D" id="3.40.50.1000">
    <property type="entry name" value="HAD superfamily/HAD-like"/>
    <property type="match status" value="1"/>
</dbReference>
<comment type="similarity">
    <text evidence="2 17">Belongs to the cation transport ATPase (P-type) (TC 3.A.3) family. Type IB subfamily.</text>
</comment>
<dbReference type="GO" id="GO:0140581">
    <property type="term" value="F:P-type monovalent copper transporter activity"/>
    <property type="evidence" value="ECO:0007669"/>
    <property type="project" value="UniProtKB-EC"/>
</dbReference>
<dbReference type="Pfam" id="PF00122">
    <property type="entry name" value="E1-E2_ATPase"/>
    <property type="match status" value="1"/>
</dbReference>
<accession>A0A0M0J3R9</accession>
<evidence type="ECO:0000256" key="13">
    <source>
        <dbReference type="ARBA" id="ARBA00022989"/>
    </source>
</evidence>
<evidence type="ECO:0000256" key="18">
    <source>
        <dbReference type="SAM" id="MobiDB-lite"/>
    </source>
</evidence>
<dbReference type="InterPro" id="IPR027256">
    <property type="entry name" value="P-typ_ATPase_IB"/>
</dbReference>
<feature type="compositionally biased region" description="Low complexity" evidence="18">
    <location>
        <begin position="485"/>
        <end position="502"/>
    </location>
</feature>
<dbReference type="NCBIfam" id="TIGR01494">
    <property type="entry name" value="ATPase_P-type"/>
    <property type="match status" value="2"/>
</dbReference>
<dbReference type="InterPro" id="IPR017969">
    <property type="entry name" value="Heavy-metal-associated_CS"/>
</dbReference>
<evidence type="ECO:0000256" key="16">
    <source>
        <dbReference type="ARBA" id="ARBA00023136"/>
    </source>
</evidence>
<feature type="domain" description="HMA" evidence="19">
    <location>
        <begin position="219"/>
        <end position="282"/>
    </location>
</feature>
<dbReference type="Proteomes" id="UP000037460">
    <property type="component" value="Unassembled WGS sequence"/>
</dbReference>
<sequence>MVEQVYQVSSIVCSGCKEAVEAELSQIDGVEAARVDIPTGSVTVWGNAPFTALQVAVSKSERVLTPLGSFCVKLHVDGMMCGHCTAKVEQGLQAVVGVASVKVDLKAELATVVGTATSAALIHAIETTGHAAKVVEPDKAPASPRVLPSKTTLTVRGMSCGHCSAKVEKALHDVEGVLSAQVDLEAALAIVVGTAPLAALLAAVEKAGLTAASAPLRPTTTTLSVGGMMCDHCTAKVEKSLQVIEGVISTQVDLATGLATIVGTVPLAALIAAVEATGHPTVVASAVASAVEAGTAGPSEGLEGTGLTHKHAADSSVTLQVDGMFCEACRATIKRELSALPGVTFVAVNLHWGIVTVRGTSSVEELIESISSAGRFTAHELASGDEDFTGLAADPFAPTPAAKGGRAEKLIKLLVMDMLCSGCKDKVDRAARMVRGVAHVDIDLDTHVLSVSGQLATEDVLAAVKAAGYEPCLLSEDFPAKSSEACPVPSPGASPAASLPKATEGKVPKGKKVGKDHLHEVSLTIDGMTCASCVGAVEGGLLSLEGVHSATVSLMGKSGKVAYDARRVDVPAILARVVKTGYAAELQADDIEAVAAASNFGIEIAYWWRMFAGSMVFTLPVFLISMVFRMIPSTSPGLYVDVAPGLAVSVLVNLILTTPVQLYYGFPFHRGAYASLRRCHFTMDVLVSIGTFAAYIYSIIFMFVSIGTRGEEGEDHEFFETAAVLITFILLGEYLESAAKGKASNAITQLLTLVPPTALQLASCREIDLDATEVPVSGLRKGDVVKVLPGAQMPADGTVLFGESAVNESMITGESLPQPKRKNDKVVGGTINGSGVLYVLVTAVGADTTLAQIMRIVADAQHRKPRIQAVADRISAVFVPVVITLAIFTWAAWAIAGATGNMPDWSGDDDLDMMSFSSPSPPNPHAGHNMPPNPPNTPPDPHASHNMPPDPHVSNNMGSGGGSGGGGHGAMSMGVPSVEDPQLLAFMFGCAVLVIACPCALGLATPTAVMVGGGVGAAHGILIKGGDVLELAAAVQTICFDKTGTLTTGKLSVARVLLWAQGVNEAILLRAAGSAERGSEHPIAKAIINHAELFGVQTAEPADFVAAAGQGLQCVVDGKTVLMGNRSWMEENGLKLSDVQEAEVAALESRGALAVADSLKPDAPAVVKQLTQLGMKVWMISGDNERTAAHIAAQAGIDLMYVVAGVKPAGKLAKVQELRDAGAKIAFVGDGINDAPALAAADVGIAVGSGTDVAIEAADVVLMKEGLQDVVTALDLSKVVMRRIRINFVWAFGFNVVGIPLAAGVLFPGLGIQLPPMFAGGAMALSSVSVVCSSLLLRFYQPPRPLSMRRQVFSRRSAEPPVSPPKMAALEELAGPDTASAV</sequence>
<dbReference type="Gene3D" id="3.40.1110.10">
    <property type="entry name" value="Calcium-transporting ATPase, cytoplasmic domain N"/>
    <property type="match status" value="1"/>
</dbReference>
<feature type="transmembrane region" description="Helical" evidence="17">
    <location>
        <begin position="643"/>
        <end position="664"/>
    </location>
</feature>
<feature type="region of interest" description="Disordered" evidence="18">
    <location>
        <begin position="484"/>
        <end position="513"/>
    </location>
</feature>
<dbReference type="GO" id="GO:0012505">
    <property type="term" value="C:endomembrane system"/>
    <property type="evidence" value="ECO:0007669"/>
    <property type="project" value="UniProtKB-SubCell"/>
</dbReference>
<dbReference type="NCBIfam" id="TIGR01525">
    <property type="entry name" value="ATPase-IB_hvy"/>
    <property type="match status" value="1"/>
</dbReference>
<comment type="caution">
    <text evidence="20">The sequence shown here is derived from an EMBL/GenBank/DDBJ whole genome shotgun (WGS) entry which is preliminary data.</text>
</comment>
<dbReference type="CDD" id="cd00371">
    <property type="entry name" value="HMA"/>
    <property type="match status" value="7"/>
</dbReference>
<dbReference type="InterPro" id="IPR006121">
    <property type="entry name" value="HMA_dom"/>
</dbReference>
<evidence type="ECO:0000256" key="1">
    <source>
        <dbReference type="ARBA" id="ARBA00004127"/>
    </source>
</evidence>
<gene>
    <name evidence="20" type="ORF">Ctob_004931</name>
</gene>
<keyword evidence="11" id="KW-0460">Magnesium</keyword>
<keyword evidence="7" id="KW-0677">Repeat</keyword>
<organism evidence="20 21">
    <name type="scientific">Chrysochromulina tobinii</name>
    <dbReference type="NCBI Taxonomy" id="1460289"/>
    <lineage>
        <taxon>Eukaryota</taxon>
        <taxon>Haptista</taxon>
        <taxon>Haptophyta</taxon>
        <taxon>Prymnesiophyceae</taxon>
        <taxon>Prymnesiales</taxon>
        <taxon>Chrysochromulinaceae</taxon>
        <taxon>Chrysochromulina</taxon>
    </lineage>
</organism>
<proteinExistence type="inferred from homology"/>
<dbReference type="GO" id="GO:0016020">
    <property type="term" value="C:membrane"/>
    <property type="evidence" value="ECO:0007669"/>
    <property type="project" value="UniProtKB-SubCell"/>
</dbReference>
<evidence type="ECO:0000256" key="3">
    <source>
        <dbReference type="ARBA" id="ARBA00012517"/>
    </source>
</evidence>
<dbReference type="SUPFAM" id="SSF81665">
    <property type="entry name" value="Calcium ATPase, transmembrane domain M"/>
    <property type="match status" value="1"/>
</dbReference>
<dbReference type="GO" id="GO:0005507">
    <property type="term" value="F:copper ion binding"/>
    <property type="evidence" value="ECO:0007669"/>
    <property type="project" value="InterPro"/>
</dbReference>
<feature type="transmembrane region" description="Helical" evidence="17">
    <location>
        <begin position="610"/>
        <end position="631"/>
    </location>
</feature>
<dbReference type="GO" id="GO:0016887">
    <property type="term" value="F:ATP hydrolysis activity"/>
    <property type="evidence" value="ECO:0007669"/>
    <property type="project" value="InterPro"/>
</dbReference>
<dbReference type="EC" id="7.2.2.8" evidence="3"/>
<feature type="domain" description="HMA" evidence="19">
    <location>
        <begin position="149"/>
        <end position="212"/>
    </location>
</feature>
<feature type="domain" description="HMA" evidence="19">
    <location>
        <begin position="70"/>
        <end position="133"/>
    </location>
</feature>
<dbReference type="FunFam" id="2.70.150.10:FF:000002">
    <property type="entry name" value="Copper-transporting ATPase 1, putative"/>
    <property type="match status" value="1"/>
</dbReference>
<dbReference type="InterPro" id="IPR006122">
    <property type="entry name" value="HMA_Cu_ion-bd"/>
</dbReference>
<name>A0A0M0J3R9_9EUKA</name>
<evidence type="ECO:0000256" key="15">
    <source>
        <dbReference type="ARBA" id="ARBA00023065"/>
    </source>
</evidence>
<dbReference type="EMBL" id="JWZX01003382">
    <property type="protein sequence ID" value="KOO21211.1"/>
    <property type="molecule type" value="Genomic_DNA"/>
</dbReference>
<dbReference type="PRINTS" id="PR00119">
    <property type="entry name" value="CATATPASE"/>
</dbReference>
<dbReference type="Pfam" id="PF00403">
    <property type="entry name" value="HMA"/>
    <property type="match status" value="7"/>
</dbReference>
<dbReference type="PANTHER" id="PTHR43520">
    <property type="entry name" value="ATP7, ISOFORM B"/>
    <property type="match status" value="1"/>
</dbReference>
<evidence type="ECO:0000256" key="7">
    <source>
        <dbReference type="ARBA" id="ARBA00022737"/>
    </source>
</evidence>
<feature type="transmembrane region" description="Helical" evidence="17">
    <location>
        <begin position="1318"/>
        <end position="1340"/>
    </location>
</feature>
<feature type="domain" description="HMA" evidence="19">
    <location>
        <begin position="409"/>
        <end position="472"/>
    </location>
</feature>
<dbReference type="PRINTS" id="PR00120">
    <property type="entry name" value="HATPASE"/>
</dbReference>
<feature type="transmembrane region" description="Helical" evidence="17">
    <location>
        <begin position="874"/>
        <end position="896"/>
    </location>
</feature>
<dbReference type="Gene3D" id="2.70.150.10">
    <property type="entry name" value="Calcium-transporting ATPase, cytoplasmic transduction domain A"/>
    <property type="match status" value="1"/>
</dbReference>
<evidence type="ECO:0000256" key="12">
    <source>
        <dbReference type="ARBA" id="ARBA00022967"/>
    </source>
</evidence>
<dbReference type="InterPro" id="IPR059000">
    <property type="entry name" value="ATPase_P-type_domA"/>
</dbReference>
<dbReference type="SUPFAM" id="SSF55008">
    <property type="entry name" value="HMA, heavy metal-associated domain"/>
    <property type="match status" value="7"/>
</dbReference>
<feature type="domain" description="HMA" evidence="19">
    <location>
        <begin position="315"/>
        <end position="378"/>
    </location>
</feature>
<reference evidence="21" key="1">
    <citation type="journal article" date="2015" name="PLoS Genet.">
        <title>Genome Sequence and Transcriptome Analyses of Chrysochromulina tobin: Metabolic Tools for Enhanced Algal Fitness in the Prominent Order Prymnesiales (Haptophyceae).</title>
        <authorList>
            <person name="Hovde B.T."/>
            <person name="Deodato C.R."/>
            <person name="Hunsperger H.M."/>
            <person name="Ryken S.A."/>
            <person name="Yost W."/>
            <person name="Jha R.K."/>
            <person name="Patterson J."/>
            <person name="Monnat R.J. Jr."/>
            <person name="Barlow S.B."/>
            <person name="Starkenburg S.R."/>
            <person name="Cattolico R.A."/>
        </authorList>
    </citation>
    <scope>NUCLEOTIDE SEQUENCE</scope>
    <source>
        <strain evidence="21">CCMP291</strain>
    </source>
</reference>
<dbReference type="FunFam" id="3.30.70.100:FF:000001">
    <property type="entry name" value="ATPase copper transporting beta"/>
    <property type="match status" value="1"/>
</dbReference>
<evidence type="ECO:0000256" key="9">
    <source>
        <dbReference type="ARBA" id="ARBA00022796"/>
    </source>
</evidence>
<keyword evidence="15" id="KW-0406">Ion transport</keyword>
<evidence type="ECO:0000313" key="21">
    <source>
        <dbReference type="Proteomes" id="UP000037460"/>
    </source>
</evidence>
<evidence type="ECO:0000256" key="5">
    <source>
        <dbReference type="ARBA" id="ARBA00022692"/>
    </source>
</evidence>
<dbReference type="PROSITE" id="PS50846">
    <property type="entry name" value="HMA_2"/>
    <property type="match status" value="7"/>
</dbReference>
<keyword evidence="4" id="KW-0813">Transport</keyword>
<dbReference type="PANTHER" id="PTHR43520:SF8">
    <property type="entry name" value="P-TYPE CU(+) TRANSPORTER"/>
    <property type="match status" value="1"/>
</dbReference>
<keyword evidence="16 17" id="KW-0472">Membrane</keyword>
<dbReference type="PROSITE" id="PS01047">
    <property type="entry name" value="HMA_1"/>
    <property type="match status" value="4"/>
</dbReference>
<protein>
    <recommendedName>
        <fullName evidence="3">P-type Cu(+) transporter</fullName>
        <ecNumber evidence="3">7.2.2.8</ecNumber>
    </recommendedName>
</protein>
<evidence type="ECO:0000313" key="20">
    <source>
        <dbReference type="EMBL" id="KOO21211.1"/>
    </source>
</evidence>
<evidence type="ECO:0000256" key="14">
    <source>
        <dbReference type="ARBA" id="ARBA00023008"/>
    </source>
</evidence>
<dbReference type="NCBIfam" id="TIGR00003">
    <property type="entry name" value="copper ion binding protein"/>
    <property type="match status" value="1"/>
</dbReference>
<keyword evidence="5 17" id="KW-0812">Transmembrane</keyword>
<keyword evidence="14" id="KW-0186">Copper</keyword>
<dbReference type="InterPro" id="IPR023298">
    <property type="entry name" value="ATPase_P-typ_TM_dom_sf"/>
</dbReference>
<dbReference type="SUPFAM" id="SSF56784">
    <property type="entry name" value="HAD-like"/>
    <property type="match status" value="1"/>
</dbReference>
<feature type="compositionally biased region" description="Basic and acidic residues" evidence="18">
    <location>
        <begin position="503"/>
        <end position="513"/>
    </location>
</feature>
<comment type="subcellular location">
    <subcellularLocation>
        <location evidence="1">Endomembrane system</location>
        <topology evidence="1">Multi-pass membrane protein</topology>
    </subcellularLocation>
    <subcellularLocation>
        <location evidence="17">Membrane</location>
    </subcellularLocation>
</comment>
<evidence type="ECO:0000256" key="2">
    <source>
        <dbReference type="ARBA" id="ARBA00006024"/>
    </source>
</evidence>
<evidence type="ECO:0000259" key="19">
    <source>
        <dbReference type="PROSITE" id="PS50846"/>
    </source>
</evidence>
<keyword evidence="9" id="KW-0187">Copper transport</keyword>
<feature type="compositionally biased region" description="Pro residues" evidence="18">
    <location>
        <begin position="931"/>
        <end position="941"/>
    </location>
</feature>
<feature type="region of interest" description="Disordered" evidence="18">
    <location>
        <begin position="909"/>
        <end position="973"/>
    </location>
</feature>
<dbReference type="Gene3D" id="3.30.70.100">
    <property type="match status" value="7"/>
</dbReference>
<feature type="transmembrane region" description="Helical" evidence="17">
    <location>
        <begin position="718"/>
        <end position="735"/>
    </location>
</feature>
<keyword evidence="8 17" id="KW-0547">Nucleotide-binding</keyword>
<feature type="transmembrane region" description="Helical" evidence="17">
    <location>
        <begin position="685"/>
        <end position="706"/>
    </location>
</feature>
<dbReference type="GO" id="GO:0055070">
    <property type="term" value="P:copper ion homeostasis"/>
    <property type="evidence" value="ECO:0007669"/>
    <property type="project" value="TreeGrafter"/>
</dbReference>
<feature type="domain" description="HMA" evidence="19">
    <location>
        <begin position="519"/>
        <end position="585"/>
    </location>
</feature>
<dbReference type="GO" id="GO:0043682">
    <property type="term" value="F:P-type divalent copper transporter activity"/>
    <property type="evidence" value="ECO:0007669"/>
    <property type="project" value="TreeGrafter"/>
</dbReference>
<dbReference type="InterPro" id="IPR023214">
    <property type="entry name" value="HAD_sf"/>
</dbReference>
<feature type="domain" description="HMA" evidence="19">
    <location>
        <begin position="2"/>
        <end position="68"/>
    </location>
</feature>
<keyword evidence="6 17" id="KW-0479">Metal-binding</keyword>
<dbReference type="SUPFAM" id="SSF81653">
    <property type="entry name" value="Calcium ATPase, transduction domain A"/>
    <property type="match status" value="1"/>
</dbReference>
<evidence type="ECO:0000256" key="8">
    <source>
        <dbReference type="ARBA" id="ARBA00022741"/>
    </source>
</evidence>
<keyword evidence="21" id="KW-1185">Reference proteome</keyword>
<dbReference type="Pfam" id="PF00702">
    <property type="entry name" value="Hydrolase"/>
    <property type="match status" value="1"/>
</dbReference>
<evidence type="ECO:0000256" key="17">
    <source>
        <dbReference type="RuleBase" id="RU362081"/>
    </source>
</evidence>
<feature type="region of interest" description="Disordered" evidence="18">
    <location>
        <begin position="1357"/>
        <end position="1382"/>
    </location>
</feature>
<keyword evidence="10 17" id="KW-0067">ATP-binding</keyword>
<keyword evidence="12" id="KW-1278">Translocase</keyword>
<feature type="transmembrane region" description="Helical" evidence="17">
    <location>
        <begin position="983"/>
        <end position="1004"/>
    </location>
</feature>
<dbReference type="PROSITE" id="PS00154">
    <property type="entry name" value="ATPASE_E1_E2"/>
    <property type="match status" value="1"/>
</dbReference>
<evidence type="ECO:0000256" key="11">
    <source>
        <dbReference type="ARBA" id="ARBA00022842"/>
    </source>
</evidence>
<feature type="compositionally biased region" description="Gly residues" evidence="18">
    <location>
        <begin position="958"/>
        <end position="969"/>
    </location>
</feature>
<feature type="transmembrane region" description="Helical" evidence="17">
    <location>
        <begin position="1288"/>
        <end position="1312"/>
    </location>
</feature>
<dbReference type="OrthoDB" id="432719at2759"/>
<dbReference type="GO" id="GO:0005524">
    <property type="term" value="F:ATP binding"/>
    <property type="evidence" value="ECO:0007669"/>
    <property type="project" value="UniProtKB-UniRule"/>
</dbReference>
<dbReference type="InterPro" id="IPR023299">
    <property type="entry name" value="ATPase_P-typ_cyto_dom_N"/>
</dbReference>
<dbReference type="InterPro" id="IPR001757">
    <property type="entry name" value="P_typ_ATPase"/>
</dbReference>
<evidence type="ECO:0000256" key="6">
    <source>
        <dbReference type="ARBA" id="ARBA00022723"/>
    </source>
</evidence>
<keyword evidence="13 17" id="KW-1133">Transmembrane helix</keyword>